<evidence type="ECO:0000256" key="1">
    <source>
        <dbReference type="SAM" id="SignalP"/>
    </source>
</evidence>
<dbReference type="EnsemblPlants" id="ORUFI04G07770.1">
    <property type="protein sequence ID" value="ORUFI04G07770.1"/>
    <property type="gene ID" value="ORUFI04G07770"/>
</dbReference>
<evidence type="ECO:0000313" key="3">
    <source>
        <dbReference type="Proteomes" id="UP000008022"/>
    </source>
</evidence>
<feature type="signal peptide" evidence="1">
    <location>
        <begin position="1"/>
        <end position="18"/>
    </location>
</feature>
<sequence length="92" mass="10231">MAAMALLLLDALVAFVVAWYVRATSDRSIPEKIHMAQRASRRRGGNATEIAAMQWQAFDQQFSRDPRRWHGMHGSVHMRCRAAAAAASAASY</sequence>
<proteinExistence type="predicted"/>
<dbReference type="HOGENOM" id="CLU_2416780_0_0_1"/>
<reference evidence="3" key="1">
    <citation type="submission" date="2013-06" db="EMBL/GenBank/DDBJ databases">
        <authorList>
            <person name="Zhao Q."/>
        </authorList>
    </citation>
    <scope>NUCLEOTIDE SEQUENCE</scope>
    <source>
        <strain evidence="3">cv. W1943</strain>
    </source>
</reference>
<accession>A0A0E0P703</accession>
<feature type="chain" id="PRO_5002369784" evidence="1">
    <location>
        <begin position="19"/>
        <end position="92"/>
    </location>
</feature>
<organism evidence="2 3">
    <name type="scientific">Oryza rufipogon</name>
    <name type="common">Brownbeard rice</name>
    <name type="synonym">Asian wild rice</name>
    <dbReference type="NCBI Taxonomy" id="4529"/>
    <lineage>
        <taxon>Eukaryota</taxon>
        <taxon>Viridiplantae</taxon>
        <taxon>Streptophyta</taxon>
        <taxon>Embryophyta</taxon>
        <taxon>Tracheophyta</taxon>
        <taxon>Spermatophyta</taxon>
        <taxon>Magnoliopsida</taxon>
        <taxon>Liliopsida</taxon>
        <taxon>Poales</taxon>
        <taxon>Poaceae</taxon>
        <taxon>BOP clade</taxon>
        <taxon>Oryzoideae</taxon>
        <taxon>Oryzeae</taxon>
        <taxon>Oryzinae</taxon>
        <taxon>Oryza</taxon>
    </lineage>
</organism>
<reference evidence="2" key="2">
    <citation type="submission" date="2015-06" db="UniProtKB">
        <authorList>
            <consortium name="EnsemblPlants"/>
        </authorList>
    </citation>
    <scope>IDENTIFICATION</scope>
</reference>
<keyword evidence="1" id="KW-0732">Signal</keyword>
<name>A0A0E0P703_ORYRU</name>
<dbReference type="Gramene" id="ORUFI04G07770.1">
    <property type="protein sequence ID" value="ORUFI04G07770.1"/>
    <property type="gene ID" value="ORUFI04G07770"/>
</dbReference>
<dbReference type="OMA" id="RDPRRWH"/>
<evidence type="ECO:0000313" key="2">
    <source>
        <dbReference type="EnsemblPlants" id="ORUFI04G07770.1"/>
    </source>
</evidence>
<protein>
    <submittedName>
        <fullName evidence="2">Uncharacterized protein</fullName>
    </submittedName>
</protein>
<keyword evidence="3" id="KW-1185">Reference proteome</keyword>
<dbReference type="AlphaFoldDB" id="A0A0E0P703"/>
<dbReference type="Proteomes" id="UP000008022">
    <property type="component" value="Unassembled WGS sequence"/>
</dbReference>